<dbReference type="Gene3D" id="2.130.10.10">
    <property type="entry name" value="YVTN repeat-like/Quinoprotein amine dehydrogenase"/>
    <property type="match status" value="1"/>
</dbReference>
<dbReference type="InterPro" id="IPR015943">
    <property type="entry name" value="WD40/YVTN_repeat-like_dom_sf"/>
</dbReference>
<proteinExistence type="predicted"/>
<dbReference type="PROSITE" id="PS51257">
    <property type="entry name" value="PROKAR_LIPOPROTEIN"/>
    <property type="match status" value="1"/>
</dbReference>
<dbReference type="InterPro" id="IPR031778">
    <property type="entry name" value="Sortilin_N"/>
</dbReference>
<reference evidence="4" key="1">
    <citation type="journal article" date="2019" name="Int. J. Syst. Evol. Microbiol.">
        <title>The Global Catalogue of Microorganisms (GCM) 10K type strain sequencing project: providing services to taxonomists for standard genome sequencing and annotation.</title>
        <authorList>
            <consortium name="The Broad Institute Genomics Platform"/>
            <consortium name="The Broad Institute Genome Sequencing Center for Infectious Disease"/>
            <person name="Wu L."/>
            <person name="Ma J."/>
        </authorList>
    </citation>
    <scope>NUCLEOTIDE SEQUENCE [LARGE SCALE GENOMIC DNA]</scope>
    <source>
        <strain evidence="4">KCTC 22671</strain>
    </source>
</reference>
<evidence type="ECO:0000259" key="2">
    <source>
        <dbReference type="Pfam" id="PF15902"/>
    </source>
</evidence>
<dbReference type="EMBL" id="JBHUPC010000017">
    <property type="protein sequence ID" value="MFD2892721.1"/>
    <property type="molecule type" value="Genomic_DNA"/>
</dbReference>
<gene>
    <name evidence="3" type="ORF">ACFS5J_11935</name>
</gene>
<evidence type="ECO:0000313" key="3">
    <source>
        <dbReference type="EMBL" id="MFD2892721.1"/>
    </source>
</evidence>
<dbReference type="CDD" id="cd15482">
    <property type="entry name" value="Sialidase_non-viral"/>
    <property type="match status" value="1"/>
</dbReference>
<dbReference type="Pfam" id="PF15902">
    <property type="entry name" value="Sortilin-Vps10"/>
    <property type="match status" value="1"/>
</dbReference>
<protein>
    <submittedName>
        <fullName evidence="3">WD40/YVTN/BNR-like repeat-containing protein</fullName>
    </submittedName>
</protein>
<dbReference type="PANTHER" id="PTHR47199">
    <property type="entry name" value="PHOTOSYSTEM II STABILITY/ASSEMBLY FACTOR HCF136, CHLOROPLASTIC"/>
    <property type="match status" value="1"/>
</dbReference>
<feature type="domain" description="Sortilin N-terminal" evidence="2">
    <location>
        <begin position="152"/>
        <end position="276"/>
    </location>
</feature>
<organism evidence="3 4">
    <name type="scientific">Flavobacterium chuncheonense</name>
    <dbReference type="NCBI Taxonomy" id="2026653"/>
    <lineage>
        <taxon>Bacteria</taxon>
        <taxon>Pseudomonadati</taxon>
        <taxon>Bacteroidota</taxon>
        <taxon>Flavobacteriia</taxon>
        <taxon>Flavobacteriales</taxon>
        <taxon>Flavobacteriaceae</taxon>
        <taxon>Flavobacterium</taxon>
    </lineage>
</organism>
<accession>A0ABW5YNQ1</accession>
<sequence>MKFLVLYFFIGLMFISCNKKLEPSRKLSNITIETIYEDSIAIRGLCIGEKELWFSGTQGRYGAITLDSQKVFKGKIINDTLSLDFRSIAKTKDAVFMMSVASPALLYRISNDKKLVTLVYKEENSKVFYDSMHFLNDSIGMAMGDPIDDCLNVIRTADGGKTWNKIPCEVLPKVYEGEAAFAASNTNLIFKGNTIVMVSGGKKARCFVSKDAGKTWKAYKTPIVQGESMTGIFTADFYDEKIGVVAGGNYENQQDNAANKAITTNGGKSWKLIAKNKGFGYASCIQFIPNSQGKGLVCVGGTGIHFSNDRGNTWEKVAEEKELYTIRFQNDSILYAAGKNKVCKLKLHYQ</sequence>
<keyword evidence="1" id="KW-0677">Repeat</keyword>
<dbReference type="PANTHER" id="PTHR47199:SF2">
    <property type="entry name" value="PHOTOSYSTEM II STABILITY_ASSEMBLY FACTOR HCF136, CHLOROPLASTIC"/>
    <property type="match status" value="1"/>
</dbReference>
<dbReference type="RefSeq" id="WP_379812435.1">
    <property type="nucleotide sequence ID" value="NZ_JBHUPC010000017.1"/>
</dbReference>
<name>A0ABW5YNQ1_9FLAO</name>
<dbReference type="SUPFAM" id="SSF110296">
    <property type="entry name" value="Oligoxyloglucan reducing end-specific cellobiohydrolase"/>
    <property type="match status" value="1"/>
</dbReference>
<evidence type="ECO:0000256" key="1">
    <source>
        <dbReference type="ARBA" id="ARBA00022737"/>
    </source>
</evidence>
<comment type="caution">
    <text evidence="3">The sequence shown here is derived from an EMBL/GenBank/DDBJ whole genome shotgun (WGS) entry which is preliminary data.</text>
</comment>
<dbReference type="Proteomes" id="UP001597534">
    <property type="component" value="Unassembled WGS sequence"/>
</dbReference>
<keyword evidence="4" id="KW-1185">Reference proteome</keyword>
<evidence type="ECO:0000313" key="4">
    <source>
        <dbReference type="Proteomes" id="UP001597534"/>
    </source>
</evidence>